<sequence length="86" mass="10036">MKAITIRGIDSDMSVKLKQVAESEKKSVNQLVLDLIKQNIGMQKKKRYTRTHNDLDDLFGQWSDAEFEKIQGSVDNQRKIDLELWQ</sequence>
<proteinExistence type="predicted"/>
<reference evidence="1" key="1">
    <citation type="journal article" date="2015" name="Nature">
        <title>Complex archaea that bridge the gap between prokaryotes and eukaryotes.</title>
        <authorList>
            <person name="Spang A."/>
            <person name="Saw J.H."/>
            <person name="Jorgensen S.L."/>
            <person name="Zaremba-Niedzwiedzka K."/>
            <person name="Martijn J."/>
            <person name="Lind A.E."/>
            <person name="van Eijk R."/>
            <person name="Schleper C."/>
            <person name="Guy L."/>
            <person name="Ettema T.J."/>
        </authorList>
    </citation>
    <scope>NUCLEOTIDE SEQUENCE</scope>
</reference>
<dbReference type="EMBL" id="LAZR01015506">
    <property type="protein sequence ID" value="KKM10708.1"/>
    <property type="molecule type" value="Genomic_DNA"/>
</dbReference>
<comment type="caution">
    <text evidence="1">The sequence shown here is derived from an EMBL/GenBank/DDBJ whole genome shotgun (WGS) entry which is preliminary data.</text>
</comment>
<dbReference type="SUPFAM" id="SSF47598">
    <property type="entry name" value="Ribbon-helix-helix"/>
    <property type="match status" value="1"/>
</dbReference>
<organism evidence="1">
    <name type="scientific">marine sediment metagenome</name>
    <dbReference type="NCBI Taxonomy" id="412755"/>
    <lineage>
        <taxon>unclassified sequences</taxon>
        <taxon>metagenomes</taxon>
        <taxon>ecological metagenomes</taxon>
    </lineage>
</organism>
<accession>A0A0F9HCA1</accession>
<dbReference type="AlphaFoldDB" id="A0A0F9HCA1"/>
<evidence type="ECO:0000313" key="1">
    <source>
        <dbReference type="EMBL" id="KKM10708.1"/>
    </source>
</evidence>
<dbReference type="InterPro" id="IPR010985">
    <property type="entry name" value="Ribbon_hlx_hlx"/>
</dbReference>
<protein>
    <submittedName>
        <fullName evidence="1">Uncharacterized protein</fullName>
    </submittedName>
</protein>
<gene>
    <name evidence="1" type="ORF">LCGC14_1721740</name>
</gene>
<dbReference type="GO" id="GO:0006355">
    <property type="term" value="P:regulation of DNA-templated transcription"/>
    <property type="evidence" value="ECO:0007669"/>
    <property type="project" value="InterPro"/>
</dbReference>
<name>A0A0F9HCA1_9ZZZZ</name>